<dbReference type="CDD" id="cd11296">
    <property type="entry name" value="O-FucT_like"/>
    <property type="match status" value="1"/>
</dbReference>
<sequence>MPSTERNSRSYFLLSISGLLIYNVLINIKIHDGLIPIDDSLSYFNLIDSETDSETKTEADLLRHDDGIAKSPPPAALASIQCDRHGGANQTIADGLVYWYDIPSDANYLNPFQELHQTEEEEKYVIFKKDPAGWNNVRMALETFIVMGVSMGRTIVLPPEQNFYMLNNKKSKVQFTFDDFYYLNETQNEHLGIKIIYMTEFLEEVAMRGKMKHRKTSQPSFPPGNRTNWDKATGKEIKGLYEWIGKTSFVESNPWQPTECIAFWPETADAKKDEIESLFQVSSNVSLSLFASDPFPVNSSVKERLAEHKASRKSLCLYHKEMQEALVVYFDENSRLLTPFYAFHFYENWKQAIWTKRFVRDHLRYRDEIVCAAARVVAAIHEKIGERNLTTSDVSFSSMHIRRGDFRQQYKQQIKSAEDLYTSSKDMLSPNSTIFIATDEKNKTYFDPLKEHYDIWFLSDFTHLLDEVNHNMYGLVDQLVVANGEVFVGTFFSTFTAYVNRLRGYYSIRDEKPGYDRGELRSSFFFFPGYKTDVMTKYSPIKGPYWPNEYPLGWIDIDKDTS</sequence>
<gene>
    <name evidence="5" type="ORF">CDEB00056_LOCUS3576</name>
</gene>
<dbReference type="GO" id="GO:0016740">
    <property type="term" value="F:transferase activity"/>
    <property type="evidence" value="ECO:0007669"/>
    <property type="project" value="UniProtKB-KW"/>
</dbReference>
<organism evidence="5">
    <name type="scientific">Chaetoceros debilis</name>
    <dbReference type="NCBI Taxonomy" id="122233"/>
    <lineage>
        <taxon>Eukaryota</taxon>
        <taxon>Sar</taxon>
        <taxon>Stramenopiles</taxon>
        <taxon>Ochrophyta</taxon>
        <taxon>Bacillariophyta</taxon>
        <taxon>Coscinodiscophyceae</taxon>
        <taxon>Chaetocerotophycidae</taxon>
        <taxon>Chaetocerotales</taxon>
        <taxon>Chaetocerotaceae</taxon>
        <taxon>Chaetoceros</taxon>
    </lineage>
</organism>
<dbReference type="Pfam" id="PF10250">
    <property type="entry name" value="O-FucT"/>
    <property type="match status" value="1"/>
</dbReference>
<dbReference type="EMBL" id="HBIO01005116">
    <property type="protein sequence ID" value="CAE0458735.1"/>
    <property type="molecule type" value="Transcribed_RNA"/>
</dbReference>
<keyword evidence="4" id="KW-0812">Transmembrane</keyword>
<evidence type="ECO:0000256" key="3">
    <source>
        <dbReference type="ARBA" id="ARBA00023277"/>
    </source>
</evidence>
<evidence type="ECO:0000256" key="1">
    <source>
        <dbReference type="ARBA" id="ARBA00022679"/>
    </source>
</evidence>
<proteinExistence type="predicted"/>
<protein>
    <submittedName>
        <fullName evidence="5">Uncharacterized protein</fullName>
    </submittedName>
</protein>
<dbReference type="GO" id="GO:0006004">
    <property type="term" value="P:fucose metabolic process"/>
    <property type="evidence" value="ECO:0007669"/>
    <property type="project" value="UniProtKB-KW"/>
</dbReference>
<feature type="transmembrane region" description="Helical" evidence="4">
    <location>
        <begin position="12"/>
        <end position="30"/>
    </location>
</feature>
<keyword evidence="2" id="KW-0294">Fucose metabolism</keyword>
<accession>A0A7S3PXV2</accession>
<keyword evidence="4" id="KW-1133">Transmembrane helix</keyword>
<dbReference type="AlphaFoldDB" id="A0A7S3PXV2"/>
<dbReference type="PANTHER" id="PTHR31469">
    <property type="entry name" value="OS07G0633600 PROTEIN"/>
    <property type="match status" value="1"/>
</dbReference>
<evidence type="ECO:0000313" key="5">
    <source>
        <dbReference type="EMBL" id="CAE0458735.1"/>
    </source>
</evidence>
<evidence type="ECO:0000256" key="4">
    <source>
        <dbReference type="SAM" id="Phobius"/>
    </source>
</evidence>
<name>A0A7S3PXV2_9STRA</name>
<keyword evidence="4" id="KW-0472">Membrane</keyword>
<keyword evidence="3" id="KW-0119">Carbohydrate metabolism</keyword>
<evidence type="ECO:0000256" key="2">
    <source>
        <dbReference type="ARBA" id="ARBA00023253"/>
    </source>
</evidence>
<dbReference type="PANTHER" id="PTHR31469:SF8">
    <property type="entry name" value="OS07G0641000 PROTEIN"/>
    <property type="match status" value="1"/>
</dbReference>
<dbReference type="Gene3D" id="3.40.50.11350">
    <property type="match status" value="1"/>
</dbReference>
<dbReference type="Gene3D" id="3.40.50.11340">
    <property type="match status" value="1"/>
</dbReference>
<reference evidence="5" key="1">
    <citation type="submission" date="2021-01" db="EMBL/GenBank/DDBJ databases">
        <authorList>
            <person name="Corre E."/>
            <person name="Pelletier E."/>
            <person name="Niang G."/>
            <person name="Scheremetjew M."/>
            <person name="Finn R."/>
            <person name="Kale V."/>
            <person name="Holt S."/>
            <person name="Cochrane G."/>
            <person name="Meng A."/>
            <person name="Brown T."/>
            <person name="Cohen L."/>
        </authorList>
    </citation>
    <scope>NUCLEOTIDE SEQUENCE</scope>
    <source>
        <strain evidence="5">MM31A-1</strain>
    </source>
</reference>
<keyword evidence="1" id="KW-0808">Transferase</keyword>
<dbReference type="InterPro" id="IPR019378">
    <property type="entry name" value="GDP-Fuc_O-FucTrfase"/>
</dbReference>